<dbReference type="HOGENOM" id="CLU_1213456_0_0_7"/>
<dbReference type="Proteomes" id="UP000001880">
    <property type="component" value="Chromosome"/>
</dbReference>
<evidence type="ECO:0000313" key="2">
    <source>
        <dbReference type="Proteomes" id="UP000001880"/>
    </source>
</evidence>
<sequence length="228" mass="23866">MKATPILLAIITAGTLGACMDAQELDVQSEEEAVLGLIWRSCVHVVADVGGQQVITPAVPIYVDDIYAITDAANIHVDPSTQTILGYSVDLDGIDQVIEGQSIILQGIDDEIESFTLTVPLLSGALNACLFFDTLVEAPPVHVPETELTIPGSSLTFPDITFGSGDLAVTVPGAVLSWGERTIVIPEYSAAPPNVVLEGMSDVFLTLDGSSQSATCIAPESSFLGLPL</sequence>
<dbReference type="AlphaFoldDB" id="D0LQG1"/>
<dbReference type="KEGG" id="hoh:Hoch_6501"/>
<evidence type="ECO:0000313" key="1">
    <source>
        <dbReference type="EMBL" id="ACY18970.1"/>
    </source>
</evidence>
<dbReference type="RefSeq" id="WP_012831562.1">
    <property type="nucleotide sequence ID" value="NC_013440.1"/>
</dbReference>
<proteinExistence type="predicted"/>
<dbReference type="eggNOG" id="ENOG5032IUM">
    <property type="taxonomic scope" value="Bacteria"/>
</dbReference>
<organism evidence="1 2">
    <name type="scientific">Haliangium ochraceum (strain DSM 14365 / JCM 11303 / SMP-2)</name>
    <dbReference type="NCBI Taxonomy" id="502025"/>
    <lineage>
        <taxon>Bacteria</taxon>
        <taxon>Pseudomonadati</taxon>
        <taxon>Myxococcota</taxon>
        <taxon>Polyangia</taxon>
        <taxon>Haliangiales</taxon>
        <taxon>Kofleriaceae</taxon>
        <taxon>Haliangium</taxon>
    </lineage>
</organism>
<keyword evidence="2" id="KW-1185">Reference proteome</keyword>
<gene>
    <name evidence="1" type="ordered locus">Hoch_6501</name>
</gene>
<protein>
    <submittedName>
        <fullName evidence="1">Uncharacterized protein</fullName>
    </submittedName>
</protein>
<dbReference type="EMBL" id="CP001804">
    <property type="protein sequence ID" value="ACY18970.1"/>
    <property type="molecule type" value="Genomic_DNA"/>
</dbReference>
<dbReference type="PROSITE" id="PS51257">
    <property type="entry name" value="PROKAR_LIPOPROTEIN"/>
    <property type="match status" value="1"/>
</dbReference>
<reference evidence="1 2" key="1">
    <citation type="journal article" date="2010" name="Stand. Genomic Sci.">
        <title>Complete genome sequence of Haliangium ochraceum type strain (SMP-2).</title>
        <authorList>
            <consortium name="US DOE Joint Genome Institute (JGI-PGF)"/>
            <person name="Ivanova N."/>
            <person name="Daum C."/>
            <person name="Lang E."/>
            <person name="Abt B."/>
            <person name="Kopitz M."/>
            <person name="Saunders E."/>
            <person name="Lapidus A."/>
            <person name="Lucas S."/>
            <person name="Glavina Del Rio T."/>
            <person name="Nolan M."/>
            <person name="Tice H."/>
            <person name="Copeland A."/>
            <person name="Cheng J.F."/>
            <person name="Chen F."/>
            <person name="Bruce D."/>
            <person name="Goodwin L."/>
            <person name="Pitluck S."/>
            <person name="Mavromatis K."/>
            <person name="Pati A."/>
            <person name="Mikhailova N."/>
            <person name="Chen A."/>
            <person name="Palaniappan K."/>
            <person name="Land M."/>
            <person name="Hauser L."/>
            <person name="Chang Y.J."/>
            <person name="Jeffries C.D."/>
            <person name="Detter J.C."/>
            <person name="Brettin T."/>
            <person name="Rohde M."/>
            <person name="Goker M."/>
            <person name="Bristow J."/>
            <person name="Markowitz V."/>
            <person name="Eisen J.A."/>
            <person name="Hugenholtz P."/>
            <person name="Kyrpides N.C."/>
            <person name="Klenk H.P."/>
        </authorList>
    </citation>
    <scope>NUCLEOTIDE SEQUENCE [LARGE SCALE GENOMIC DNA]</scope>
    <source>
        <strain evidence="2">DSM 14365 / CIP 107738 / JCM 11303 / AJ 13395 / SMP-2</strain>
    </source>
</reference>
<name>D0LQG1_HALO1</name>
<accession>D0LQG1</accession>